<feature type="transmembrane region" description="Helical" evidence="12">
    <location>
        <begin position="248"/>
        <end position="266"/>
    </location>
</feature>
<evidence type="ECO:0000256" key="2">
    <source>
        <dbReference type="ARBA" id="ARBA00011262"/>
    </source>
</evidence>
<protein>
    <recommendedName>
        <fullName evidence="10">Autoinducer 2 import system permease protein LsrC</fullName>
    </recommendedName>
</protein>
<evidence type="ECO:0000256" key="8">
    <source>
        <dbReference type="ARBA" id="ARBA00023136"/>
    </source>
</evidence>
<feature type="non-terminal residue" evidence="13">
    <location>
        <position position="307"/>
    </location>
</feature>
<feature type="transmembrane region" description="Helical" evidence="12">
    <location>
        <begin position="286"/>
        <end position="306"/>
    </location>
</feature>
<name>A0ABW3BFY8_9ACTN</name>
<dbReference type="PANTHER" id="PTHR32196">
    <property type="entry name" value="ABC TRANSPORTER PERMEASE PROTEIN YPHD-RELATED-RELATED"/>
    <property type="match status" value="1"/>
</dbReference>
<evidence type="ECO:0000256" key="12">
    <source>
        <dbReference type="SAM" id="Phobius"/>
    </source>
</evidence>
<feature type="transmembrane region" description="Helical" evidence="12">
    <location>
        <begin position="103"/>
        <end position="122"/>
    </location>
</feature>
<keyword evidence="14" id="KW-1185">Reference proteome</keyword>
<comment type="caution">
    <text evidence="13">The sequence shown here is derived from an EMBL/GenBank/DDBJ whole genome shotgun (WGS) entry which is preliminary data.</text>
</comment>
<evidence type="ECO:0000256" key="10">
    <source>
        <dbReference type="ARBA" id="ARBA00039382"/>
    </source>
</evidence>
<comment type="subcellular location">
    <subcellularLocation>
        <location evidence="1">Cell membrane</location>
        <topology evidence="1">Multi-pass membrane protein</topology>
    </subcellularLocation>
</comment>
<feature type="transmembrane region" description="Helical" evidence="12">
    <location>
        <begin position="128"/>
        <end position="149"/>
    </location>
</feature>
<keyword evidence="7 12" id="KW-1133">Transmembrane helix</keyword>
<reference evidence="14" key="1">
    <citation type="journal article" date="2019" name="Int. J. Syst. Evol. Microbiol.">
        <title>The Global Catalogue of Microorganisms (GCM) 10K type strain sequencing project: providing services to taxonomists for standard genome sequencing and annotation.</title>
        <authorList>
            <consortium name="The Broad Institute Genomics Platform"/>
            <consortium name="The Broad Institute Genome Sequencing Center for Infectious Disease"/>
            <person name="Wu L."/>
            <person name="Ma J."/>
        </authorList>
    </citation>
    <scope>NUCLEOTIDE SEQUENCE [LARGE SCALE GENOMIC DNA]</scope>
    <source>
        <strain evidence="14">CCUG 63369</strain>
    </source>
</reference>
<keyword evidence="3" id="KW-0813">Transport</keyword>
<dbReference type="InterPro" id="IPR001851">
    <property type="entry name" value="ABC_transp_permease"/>
</dbReference>
<keyword evidence="8 12" id="KW-0472">Membrane</keyword>
<evidence type="ECO:0000256" key="6">
    <source>
        <dbReference type="ARBA" id="ARBA00022692"/>
    </source>
</evidence>
<feature type="transmembrane region" description="Helical" evidence="12">
    <location>
        <begin position="156"/>
        <end position="175"/>
    </location>
</feature>
<dbReference type="PANTHER" id="PTHR32196:SF29">
    <property type="entry name" value="AUTOINDUCER 2 IMPORT SYSTEM PERMEASE PROTEIN LSRC"/>
    <property type="match status" value="1"/>
</dbReference>
<keyword evidence="6 12" id="KW-0812">Transmembrane</keyword>
<feature type="transmembrane region" description="Helical" evidence="12">
    <location>
        <begin position="77"/>
        <end position="96"/>
    </location>
</feature>
<evidence type="ECO:0000256" key="7">
    <source>
        <dbReference type="ARBA" id="ARBA00022989"/>
    </source>
</evidence>
<evidence type="ECO:0000313" key="14">
    <source>
        <dbReference type="Proteomes" id="UP001596956"/>
    </source>
</evidence>
<proteinExistence type="predicted"/>
<evidence type="ECO:0000256" key="1">
    <source>
        <dbReference type="ARBA" id="ARBA00004651"/>
    </source>
</evidence>
<dbReference type="Pfam" id="PF02653">
    <property type="entry name" value="BPD_transp_2"/>
    <property type="match status" value="1"/>
</dbReference>
<evidence type="ECO:0000256" key="5">
    <source>
        <dbReference type="ARBA" id="ARBA00022519"/>
    </source>
</evidence>
<dbReference type="CDD" id="cd06579">
    <property type="entry name" value="TM_PBP1_transp_AraH_like"/>
    <property type="match status" value="1"/>
</dbReference>
<keyword evidence="4" id="KW-1003">Cell membrane</keyword>
<comment type="subunit">
    <text evidence="2">The complex is composed of two ATP-binding proteins (LsrA), two transmembrane proteins (LsrC and LsrD) and a solute-binding protein (LsrB).</text>
</comment>
<organism evidence="13 14">
    <name type="scientific">Streptomonospora algeriensis</name>
    <dbReference type="NCBI Taxonomy" id="995084"/>
    <lineage>
        <taxon>Bacteria</taxon>
        <taxon>Bacillati</taxon>
        <taxon>Actinomycetota</taxon>
        <taxon>Actinomycetes</taxon>
        <taxon>Streptosporangiales</taxon>
        <taxon>Nocardiopsidaceae</taxon>
        <taxon>Streptomonospora</taxon>
    </lineage>
</organism>
<dbReference type="Proteomes" id="UP001596956">
    <property type="component" value="Unassembled WGS sequence"/>
</dbReference>
<evidence type="ECO:0000256" key="9">
    <source>
        <dbReference type="ARBA" id="ARBA00025439"/>
    </source>
</evidence>
<feature type="transmembrane region" description="Helical" evidence="12">
    <location>
        <begin position="195"/>
        <end position="218"/>
    </location>
</feature>
<accession>A0ABW3BFY8</accession>
<feature type="compositionally biased region" description="Low complexity" evidence="11">
    <location>
        <begin position="12"/>
        <end position="23"/>
    </location>
</feature>
<evidence type="ECO:0000313" key="13">
    <source>
        <dbReference type="EMBL" id="MFD0801999.1"/>
    </source>
</evidence>
<evidence type="ECO:0000256" key="11">
    <source>
        <dbReference type="SAM" id="MobiDB-lite"/>
    </source>
</evidence>
<evidence type="ECO:0000256" key="3">
    <source>
        <dbReference type="ARBA" id="ARBA00022448"/>
    </source>
</evidence>
<feature type="transmembrane region" description="Helical" evidence="12">
    <location>
        <begin position="48"/>
        <end position="71"/>
    </location>
</feature>
<feature type="region of interest" description="Disordered" evidence="11">
    <location>
        <begin position="1"/>
        <end position="39"/>
    </location>
</feature>
<comment type="function">
    <text evidence="9">Part of the ABC transporter complex LsrABCD involved in autoinducer 2 (AI-2) import. Probably responsible for the translocation of the substrate across the membrane.</text>
</comment>
<sequence>MSGTDEETGASAQAGAPPVAGEPAAREPQEHAGTGRAGRRRIRQARELGILLALVLLVTVTTLASPGFLSGQSVRDLLLGATLLTILAVGQSMVLITRNVDLSVGSVMGLSAFAVGVTFVSFPGLPTPLVMLAGVLVGTLCGVVNGVLVAAARVPALVVTLGTLYMFRGIDYWWAGGRQINAADMPDGFLGLSRITVLGVPLPAVAAVAVVLAAGWYLRNYRSGRELYAVGSEPAAARLIGIPVDRRVFAPFVVNGSLAGLAGVVYASRFGTLDATVGTGLELEVVAAAVVGGVAIFGGSGTVYGAA</sequence>
<keyword evidence="5" id="KW-0997">Cell inner membrane</keyword>
<evidence type="ECO:0000256" key="4">
    <source>
        <dbReference type="ARBA" id="ARBA00022475"/>
    </source>
</evidence>
<dbReference type="EMBL" id="JBHTHR010000344">
    <property type="protein sequence ID" value="MFD0801999.1"/>
    <property type="molecule type" value="Genomic_DNA"/>
</dbReference>
<gene>
    <name evidence="13" type="ORF">ACFQZU_11825</name>
</gene>